<dbReference type="EC" id="2.4.1.227" evidence="10"/>
<dbReference type="Pfam" id="PF03033">
    <property type="entry name" value="Glyco_transf_28"/>
    <property type="match status" value="1"/>
</dbReference>
<dbReference type="SUPFAM" id="SSF53756">
    <property type="entry name" value="UDP-Glycosyltransferase/glycogen phosphorylase"/>
    <property type="match status" value="1"/>
</dbReference>
<protein>
    <recommendedName>
        <fullName evidence="10">UDP-N-acetylglucosamine--N-acetylmuramyl-(pentapeptide) pyrophosphoryl-undecaprenol N-acetylglucosamine transferase</fullName>
        <ecNumber evidence="10">2.4.1.227</ecNumber>
    </recommendedName>
    <alternativeName>
        <fullName evidence="10">Undecaprenyl-PP-MurNAc-pentapeptide-UDPGlcNAc GlcNAc transferase</fullName>
    </alternativeName>
</protein>
<keyword evidence="2 10" id="KW-0132">Cell division</keyword>
<dbReference type="AlphaFoldDB" id="A0A078M9H3"/>
<evidence type="ECO:0000256" key="6">
    <source>
        <dbReference type="ARBA" id="ARBA00022984"/>
    </source>
</evidence>
<keyword evidence="1 10" id="KW-1003">Cell membrane</keyword>
<evidence type="ECO:0000313" key="13">
    <source>
        <dbReference type="EMBL" id="CEA02940.1"/>
    </source>
</evidence>
<evidence type="ECO:0000259" key="11">
    <source>
        <dbReference type="Pfam" id="PF03033"/>
    </source>
</evidence>
<dbReference type="CDD" id="cd03785">
    <property type="entry name" value="GT28_MurG"/>
    <property type="match status" value="1"/>
</dbReference>
<dbReference type="RefSeq" id="WP_044498544.1">
    <property type="nucleotide sequence ID" value="NZ_LK391969.1"/>
</dbReference>
<dbReference type="GO" id="GO:0005975">
    <property type="term" value="P:carbohydrate metabolic process"/>
    <property type="evidence" value="ECO:0007669"/>
    <property type="project" value="InterPro"/>
</dbReference>
<organism evidence="13">
    <name type="scientific">Pseudomonas saudimassiliensis</name>
    <dbReference type="NCBI Taxonomy" id="1461581"/>
    <lineage>
        <taxon>Bacteria</taxon>
        <taxon>Pseudomonadati</taxon>
        <taxon>Pseudomonadota</taxon>
        <taxon>Gammaproteobacteria</taxon>
        <taxon>Pseudomonadales</taxon>
        <taxon>Pseudomonadaceae</taxon>
        <taxon>Pseudomonas</taxon>
    </lineage>
</organism>
<accession>A0A078M9H3</accession>
<feature type="binding site" evidence="10">
    <location>
        <position position="242"/>
    </location>
    <ligand>
        <name>UDP-N-acetyl-alpha-D-glucosamine</name>
        <dbReference type="ChEBI" id="CHEBI:57705"/>
    </ligand>
</feature>
<evidence type="ECO:0000256" key="8">
    <source>
        <dbReference type="ARBA" id="ARBA00023306"/>
    </source>
</evidence>
<comment type="pathway">
    <text evidence="10">Cell wall biogenesis; peptidoglycan biosynthesis.</text>
</comment>
<feature type="binding site" evidence="10">
    <location>
        <position position="188"/>
    </location>
    <ligand>
        <name>UDP-N-acetyl-alpha-D-glucosamine</name>
        <dbReference type="ChEBI" id="CHEBI:57705"/>
    </ligand>
</feature>
<dbReference type="InterPro" id="IPR006009">
    <property type="entry name" value="GlcNAc_MurG"/>
</dbReference>
<keyword evidence="7 10" id="KW-0472">Membrane</keyword>
<dbReference type="Gene3D" id="3.40.50.2000">
    <property type="entry name" value="Glycogen Phosphorylase B"/>
    <property type="match status" value="2"/>
</dbReference>
<evidence type="ECO:0000256" key="10">
    <source>
        <dbReference type="HAMAP-Rule" id="MF_00033"/>
    </source>
</evidence>
<dbReference type="PANTHER" id="PTHR21015">
    <property type="entry name" value="UDP-N-ACETYLGLUCOSAMINE--N-ACETYLMURAMYL-(PENTAPEPTIDE) PYROPHOSPHORYL-UNDECAPRENOL N-ACETYLGLUCOSAMINE TRANSFERASE 1"/>
    <property type="match status" value="1"/>
</dbReference>
<dbReference type="GO" id="GO:0005886">
    <property type="term" value="C:plasma membrane"/>
    <property type="evidence" value="ECO:0007669"/>
    <property type="project" value="UniProtKB-SubCell"/>
</dbReference>
<dbReference type="GO" id="GO:0009252">
    <property type="term" value="P:peptidoglycan biosynthetic process"/>
    <property type="evidence" value="ECO:0007669"/>
    <property type="project" value="UniProtKB-UniRule"/>
</dbReference>
<dbReference type="PATRIC" id="fig|1461581.3.peg.919"/>
<dbReference type="PANTHER" id="PTHR21015:SF22">
    <property type="entry name" value="GLYCOSYLTRANSFERASE"/>
    <property type="match status" value="1"/>
</dbReference>
<keyword evidence="4 10" id="KW-0808">Transferase</keyword>
<comment type="subcellular location">
    <subcellularLocation>
        <location evidence="10">Cell membrane</location>
        <topology evidence="10">Peripheral membrane protein</topology>
        <orientation evidence="10">Cytoplasmic side</orientation>
    </subcellularLocation>
</comment>
<keyword evidence="9 10" id="KW-0961">Cell wall biogenesis/degradation</keyword>
<feature type="binding site" evidence="10">
    <location>
        <position position="163"/>
    </location>
    <ligand>
        <name>UDP-N-acetyl-alpha-D-glucosamine</name>
        <dbReference type="ChEBI" id="CHEBI:57705"/>
    </ligand>
</feature>
<keyword evidence="8 10" id="KW-0131">Cell cycle</keyword>
<keyword evidence="3 10" id="KW-0328">Glycosyltransferase</keyword>
<feature type="binding site" evidence="10">
    <location>
        <position position="287"/>
    </location>
    <ligand>
        <name>UDP-N-acetyl-alpha-D-glucosamine</name>
        <dbReference type="ChEBI" id="CHEBI:57705"/>
    </ligand>
</feature>
<comment type="catalytic activity">
    <reaction evidence="10">
        <text>di-trans,octa-cis-undecaprenyl diphospho-N-acetyl-alpha-D-muramoyl-L-alanyl-D-glutamyl-meso-2,6-diaminopimeloyl-D-alanyl-D-alanine + UDP-N-acetyl-alpha-D-glucosamine = di-trans,octa-cis-undecaprenyl diphospho-[N-acetyl-alpha-D-glucosaminyl-(1-&gt;4)]-N-acetyl-alpha-D-muramoyl-L-alanyl-D-glutamyl-meso-2,6-diaminopimeloyl-D-alanyl-D-alanine + UDP + H(+)</text>
        <dbReference type="Rhea" id="RHEA:31227"/>
        <dbReference type="ChEBI" id="CHEBI:15378"/>
        <dbReference type="ChEBI" id="CHEBI:57705"/>
        <dbReference type="ChEBI" id="CHEBI:58223"/>
        <dbReference type="ChEBI" id="CHEBI:61387"/>
        <dbReference type="ChEBI" id="CHEBI:61388"/>
        <dbReference type="EC" id="2.4.1.227"/>
    </reaction>
</comment>
<dbReference type="GO" id="GO:0071555">
    <property type="term" value="P:cell wall organization"/>
    <property type="evidence" value="ECO:0007669"/>
    <property type="project" value="UniProtKB-KW"/>
</dbReference>
<evidence type="ECO:0000256" key="9">
    <source>
        <dbReference type="ARBA" id="ARBA00023316"/>
    </source>
</evidence>
<evidence type="ECO:0000256" key="3">
    <source>
        <dbReference type="ARBA" id="ARBA00022676"/>
    </source>
</evidence>
<comment type="function">
    <text evidence="10">Cell wall formation. Catalyzes the transfer of a GlcNAc subunit on undecaprenyl-pyrophosphoryl-MurNAc-pentapeptide (lipid intermediate I) to form undecaprenyl-pyrophosphoryl-MurNAc-(pentapeptide)GlcNAc (lipid intermediate II).</text>
</comment>
<sequence>MASKILIMAGGTGGHVFPALACARQLQRQGYEVHWLGTRRGIEAELIPAAGIPVHYIDIQGLRGKGKAGLLKAPVRLLRALSQSLKVVRQLQPVCVLGAGGYVTGPGGVAAWLRRVPLVIHEQNAVVGTTNRLLAKIAARRCEGFDGSFAPGVARRSTGNPVRNEIFAVPPMAWDGSRPPRLLVLGGSLGALPLNKLLPEALAQLPTELRPQVRHQCGKQHVSAACEAYAAAGVVAEVEAFIADMAEAYAWADLVVCRAGALTVAELAAAGRPALLVPLPHAIDDHQSANARYLADRGAAELLPQKMLTAALLAQRLNTLFTQPETLQLMAEHARKQAKPDATADVVRACLEVAREH</sequence>
<feature type="domain" description="Glycosyltransferase family 28 N-terminal" evidence="11">
    <location>
        <begin position="5"/>
        <end position="140"/>
    </location>
</feature>
<evidence type="ECO:0000256" key="4">
    <source>
        <dbReference type="ARBA" id="ARBA00022679"/>
    </source>
</evidence>
<dbReference type="GO" id="GO:0051301">
    <property type="term" value="P:cell division"/>
    <property type="evidence" value="ECO:0007669"/>
    <property type="project" value="UniProtKB-KW"/>
</dbReference>
<gene>
    <name evidence="10" type="primary">murG</name>
    <name evidence="13" type="ORF">BN1049_00937</name>
</gene>
<feature type="domain" description="Glycosyl transferase family 28 C-terminal" evidence="12">
    <location>
        <begin position="182"/>
        <end position="343"/>
    </location>
</feature>
<dbReference type="GO" id="GO:0050511">
    <property type="term" value="F:undecaprenyldiphospho-muramoylpentapeptide beta-N-acetylglucosaminyltransferase activity"/>
    <property type="evidence" value="ECO:0007669"/>
    <property type="project" value="UniProtKB-UniRule"/>
</dbReference>
<evidence type="ECO:0000256" key="1">
    <source>
        <dbReference type="ARBA" id="ARBA00022475"/>
    </source>
</evidence>
<feature type="binding site" evidence="10">
    <location>
        <begin position="12"/>
        <end position="14"/>
    </location>
    <ligand>
        <name>UDP-N-acetyl-alpha-D-glucosamine</name>
        <dbReference type="ChEBI" id="CHEBI:57705"/>
    </ligand>
</feature>
<evidence type="ECO:0000256" key="2">
    <source>
        <dbReference type="ARBA" id="ARBA00022618"/>
    </source>
</evidence>
<feature type="binding site" evidence="10">
    <location>
        <position position="124"/>
    </location>
    <ligand>
        <name>UDP-N-acetyl-alpha-D-glucosamine</name>
        <dbReference type="ChEBI" id="CHEBI:57705"/>
    </ligand>
</feature>
<dbReference type="UniPathway" id="UPA00219"/>
<feature type="binding site" evidence="10">
    <location>
        <begin position="261"/>
        <end position="266"/>
    </location>
    <ligand>
        <name>UDP-N-acetyl-alpha-D-glucosamine</name>
        <dbReference type="ChEBI" id="CHEBI:57705"/>
    </ligand>
</feature>
<reference evidence="13" key="1">
    <citation type="submission" date="2014-07" db="EMBL/GenBank/DDBJ databases">
        <authorList>
            <person name="Urmite Genomes Urmite Genomes"/>
        </authorList>
    </citation>
    <scope>NUCLEOTIDE SEQUENCE</scope>
    <source>
        <strain evidence="13">12M76_air</strain>
    </source>
</reference>
<evidence type="ECO:0000256" key="7">
    <source>
        <dbReference type="ARBA" id="ARBA00023136"/>
    </source>
</evidence>
<dbReference type="OrthoDB" id="9808936at2"/>
<keyword evidence="6 10" id="KW-0573">Peptidoglycan synthesis</keyword>
<keyword evidence="5 10" id="KW-0133">Cell shape</keyword>
<dbReference type="GO" id="GO:0008360">
    <property type="term" value="P:regulation of cell shape"/>
    <property type="evidence" value="ECO:0007669"/>
    <property type="project" value="UniProtKB-KW"/>
</dbReference>
<dbReference type="Pfam" id="PF04101">
    <property type="entry name" value="Glyco_tran_28_C"/>
    <property type="match status" value="1"/>
</dbReference>
<dbReference type="NCBIfam" id="TIGR01133">
    <property type="entry name" value="murG"/>
    <property type="match status" value="1"/>
</dbReference>
<evidence type="ECO:0000256" key="5">
    <source>
        <dbReference type="ARBA" id="ARBA00022960"/>
    </source>
</evidence>
<evidence type="ECO:0000259" key="12">
    <source>
        <dbReference type="Pfam" id="PF04101"/>
    </source>
</evidence>
<dbReference type="HAMAP" id="MF_00033">
    <property type="entry name" value="MurG"/>
    <property type="match status" value="1"/>
</dbReference>
<dbReference type="InterPro" id="IPR004276">
    <property type="entry name" value="GlycoTrans_28_N"/>
</dbReference>
<name>A0A078M9H3_9PSED</name>
<dbReference type="InterPro" id="IPR007235">
    <property type="entry name" value="Glyco_trans_28_C"/>
</dbReference>
<dbReference type="EMBL" id="LM997413">
    <property type="protein sequence ID" value="CEA02940.1"/>
    <property type="molecule type" value="Genomic_DNA"/>
</dbReference>
<comment type="similarity">
    <text evidence="10">Belongs to the glycosyltransferase 28 family. MurG subfamily.</text>
</comment>
<dbReference type="EMBL" id="LK391969">
    <property type="protein sequence ID" value="CEF26016.1"/>
    <property type="molecule type" value="Genomic_DNA"/>
</dbReference>
<proteinExistence type="inferred from homology"/>